<reference evidence="7 8" key="1">
    <citation type="submission" date="2017-05" db="EMBL/GenBank/DDBJ databases">
        <title>Biotechnological potential of actinobacteria isolated from South African environments.</title>
        <authorList>
            <person name="Le Roes-Hill M."/>
            <person name="Prins A."/>
            <person name="Durrell K.A."/>
        </authorList>
    </citation>
    <scope>NUCLEOTIDE SEQUENCE [LARGE SCALE GENOMIC DNA]</scope>
    <source>
        <strain evidence="7">BS2</strain>
    </source>
</reference>
<evidence type="ECO:0000256" key="5">
    <source>
        <dbReference type="ARBA" id="ARBA00022691"/>
    </source>
</evidence>
<comment type="caution">
    <text evidence="7">The sequence shown here is derived from an EMBL/GenBank/DDBJ whole genome shotgun (WGS) entry which is preliminary data.</text>
</comment>
<dbReference type="GO" id="GO:0070043">
    <property type="term" value="F:rRNA (guanine-N7-)-methyltransferase activity"/>
    <property type="evidence" value="ECO:0007669"/>
    <property type="project" value="UniProtKB-UniRule"/>
</dbReference>
<gene>
    <name evidence="6" type="primary">rsmG</name>
    <name evidence="7" type="ORF">CA982_19225</name>
</gene>
<protein>
    <recommendedName>
        <fullName evidence="6">Ribosomal RNA small subunit methyltransferase G</fullName>
        <ecNumber evidence="6">2.1.1.-</ecNumber>
    </recommendedName>
    <alternativeName>
        <fullName evidence="6">16S rRNA 7-methylguanosine methyltransferase</fullName>
        <shortName evidence="6">16S rRNA m7G methyltransferase</shortName>
    </alternativeName>
</protein>
<evidence type="ECO:0000313" key="7">
    <source>
        <dbReference type="EMBL" id="OUC77000.1"/>
    </source>
</evidence>
<comment type="caution">
    <text evidence="6">Lacks conserved residue(s) required for the propagation of feature annotation.</text>
</comment>
<dbReference type="PANTHER" id="PTHR31760">
    <property type="entry name" value="S-ADENOSYL-L-METHIONINE-DEPENDENT METHYLTRANSFERASES SUPERFAMILY PROTEIN"/>
    <property type="match status" value="1"/>
</dbReference>
<feature type="binding site" evidence="6">
    <location>
        <position position="89"/>
    </location>
    <ligand>
        <name>S-adenosyl-L-methionine</name>
        <dbReference type="ChEBI" id="CHEBI:59789"/>
    </ligand>
</feature>
<dbReference type="STRING" id="417102.CA982_19225"/>
<evidence type="ECO:0000256" key="3">
    <source>
        <dbReference type="ARBA" id="ARBA00022603"/>
    </source>
</evidence>
<dbReference type="OrthoDB" id="9808773at2"/>
<dbReference type="EC" id="2.1.1.-" evidence="6"/>
<dbReference type="Gene3D" id="3.40.50.150">
    <property type="entry name" value="Vaccinia Virus protein VP39"/>
    <property type="match status" value="1"/>
</dbReference>
<evidence type="ECO:0000256" key="2">
    <source>
        <dbReference type="ARBA" id="ARBA00022552"/>
    </source>
</evidence>
<keyword evidence="5 6" id="KW-0949">S-adenosyl-L-methionine</keyword>
<dbReference type="SUPFAM" id="SSF53335">
    <property type="entry name" value="S-adenosyl-L-methionine-dependent methyltransferases"/>
    <property type="match status" value="1"/>
</dbReference>
<proteinExistence type="inferred from homology"/>
<evidence type="ECO:0000256" key="1">
    <source>
        <dbReference type="ARBA" id="ARBA00022490"/>
    </source>
</evidence>
<evidence type="ECO:0000256" key="4">
    <source>
        <dbReference type="ARBA" id="ARBA00022679"/>
    </source>
</evidence>
<dbReference type="EMBL" id="NGFO01000025">
    <property type="protein sequence ID" value="OUC77000.1"/>
    <property type="molecule type" value="Genomic_DNA"/>
</dbReference>
<dbReference type="AlphaFoldDB" id="A0A243Q6V6"/>
<keyword evidence="2 6" id="KW-0698">rRNA processing</keyword>
<evidence type="ECO:0000256" key="6">
    <source>
        <dbReference type="HAMAP-Rule" id="MF_00074"/>
    </source>
</evidence>
<organism evidence="7 8">
    <name type="scientific">Gordonia lacunae</name>
    <dbReference type="NCBI Taxonomy" id="417102"/>
    <lineage>
        <taxon>Bacteria</taxon>
        <taxon>Bacillati</taxon>
        <taxon>Actinomycetota</taxon>
        <taxon>Actinomycetes</taxon>
        <taxon>Mycobacteriales</taxon>
        <taxon>Gordoniaceae</taxon>
        <taxon>Gordonia</taxon>
    </lineage>
</organism>
<dbReference type="PANTHER" id="PTHR31760:SF0">
    <property type="entry name" value="S-ADENOSYL-L-METHIONINE-DEPENDENT METHYLTRANSFERASES SUPERFAMILY PROTEIN"/>
    <property type="match status" value="1"/>
</dbReference>
<feature type="binding site" evidence="6">
    <location>
        <position position="84"/>
    </location>
    <ligand>
        <name>S-adenosyl-L-methionine</name>
        <dbReference type="ChEBI" id="CHEBI:59789"/>
    </ligand>
</feature>
<keyword evidence="8" id="KW-1185">Reference proteome</keyword>
<dbReference type="InterPro" id="IPR029063">
    <property type="entry name" value="SAM-dependent_MTases_sf"/>
</dbReference>
<dbReference type="InterPro" id="IPR003682">
    <property type="entry name" value="rRNA_ssu_MeTfrase_G"/>
</dbReference>
<dbReference type="RefSeq" id="WP_086536863.1">
    <property type="nucleotide sequence ID" value="NZ_NGFO01000025.1"/>
</dbReference>
<sequence length="235" mass="25066">MPSDAQPEHDHDLDALAVPPGAAADVFGDRLNLAVDYWRILATDGIDHGLMGPREVPRLWDRHILNCGVLGELISDGARVIDIGSGAGLPGVPLAIARPDLSITLIEPLLRRSTFLERTTGALSLDNVIVVRGRAEEKSVRAAVGLADVVTSRAVAPLERLSKWSAPLVRPGGRMIAIKGSSAAEEIDRDRAVVGRSGIADLSVHTCGERFLETPTTVIVGTKNERSRSGRAGRR</sequence>
<evidence type="ECO:0000313" key="8">
    <source>
        <dbReference type="Proteomes" id="UP000194632"/>
    </source>
</evidence>
<comment type="function">
    <text evidence="6">Specifically methylates the N7 position of a guanine in 16S rRNA.</text>
</comment>
<dbReference type="NCBIfam" id="TIGR00138">
    <property type="entry name" value="rsmG_gidB"/>
    <property type="match status" value="1"/>
</dbReference>
<keyword evidence="3 6" id="KW-0489">Methyltransferase</keyword>
<dbReference type="CDD" id="cd02440">
    <property type="entry name" value="AdoMet_MTases"/>
    <property type="match status" value="1"/>
</dbReference>
<keyword evidence="4 6" id="KW-0808">Transferase</keyword>
<name>A0A243Q6V6_9ACTN</name>
<feature type="binding site" evidence="6">
    <location>
        <begin position="135"/>
        <end position="136"/>
    </location>
    <ligand>
        <name>S-adenosyl-L-methionine</name>
        <dbReference type="ChEBI" id="CHEBI:59789"/>
    </ligand>
</feature>
<dbReference type="Proteomes" id="UP000194632">
    <property type="component" value="Unassembled WGS sequence"/>
</dbReference>
<keyword evidence="1 6" id="KW-0963">Cytoplasm</keyword>
<comment type="subcellular location">
    <subcellularLocation>
        <location evidence="6">Cytoplasm</location>
    </subcellularLocation>
</comment>
<accession>A0A243Q6V6</accession>
<dbReference type="Pfam" id="PF02527">
    <property type="entry name" value="GidB"/>
    <property type="match status" value="1"/>
</dbReference>
<dbReference type="GO" id="GO:0005829">
    <property type="term" value="C:cytosol"/>
    <property type="evidence" value="ECO:0007669"/>
    <property type="project" value="TreeGrafter"/>
</dbReference>
<dbReference type="HAMAP" id="MF_00074">
    <property type="entry name" value="16SrRNA_methyltr_G"/>
    <property type="match status" value="1"/>
</dbReference>
<feature type="binding site" evidence="6">
    <location>
        <position position="153"/>
    </location>
    <ligand>
        <name>S-adenosyl-L-methionine</name>
        <dbReference type="ChEBI" id="CHEBI:59789"/>
    </ligand>
</feature>
<dbReference type="PIRSF" id="PIRSF003078">
    <property type="entry name" value="GidB"/>
    <property type="match status" value="1"/>
</dbReference>
<comment type="similarity">
    <text evidence="6">Belongs to the methyltransferase superfamily. RNA methyltransferase RsmG family.</text>
</comment>